<dbReference type="Proteomes" id="UP001235849">
    <property type="component" value="Unassembled WGS sequence"/>
</dbReference>
<feature type="chain" id="PRO_5047256447" evidence="1">
    <location>
        <begin position="23"/>
        <end position="213"/>
    </location>
</feature>
<name>A0ABT7BA19_9CYAN</name>
<evidence type="ECO:0000313" key="3">
    <source>
        <dbReference type="Proteomes" id="UP001235849"/>
    </source>
</evidence>
<accession>A0ABT7BA19</accession>
<evidence type="ECO:0000256" key="1">
    <source>
        <dbReference type="SAM" id="SignalP"/>
    </source>
</evidence>
<dbReference type="InterPro" id="IPR013424">
    <property type="entry name" value="Ice-binding_C"/>
</dbReference>
<gene>
    <name evidence="2" type="ORF">PMG25_18190</name>
</gene>
<comment type="caution">
    <text evidence="2">The sequence shown here is derived from an EMBL/GenBank/DDBJ whole genome shotgun (WGS) entry which is preliminary data.</text>
</comment>
<feature type="signal peptide" evidence="1">
    <location>
        <begin position="1"/>
        <end position="22"/>
    </location>
</feature>
<dbReference type="NCBIfam" id="TIGR02595">
    <property type="entry name" value="PEP_CTERM"/>
    <property type="match status" value="1"/>
</dbReference>
<protein>
    <submittedName>
        <fullName evidence="2">PEP-CTERM sorting domain-containing protein</fullName>
    </submittedName>
</protein>
<dbReference type="EMBL" id="JAQOSO010000095">
    <property type="protein sequence ID" value="MDJ1176019.1"/>
    <property type="molecule type" value="Genomic_DNA"/>
</dbReference>
<keyword evidence="3" id="KW-1185">Reference proteome</keyword>
<evidence type="ECO:0000313" key="2">
    <source>
        <dbReference type="EMBL" id="MDJ1176019.1"/>
    </source>
</evidence>
<reference evidence="2 3" key="1">
    <citation type="submission" date="2023-01" db="EMBL/GenBank/DDBJ databases">
        <title>Novel diversity within Roseofilum (Cyanobacteria; Desertifilaceae) from marine benthic mats with descriptions of four novel species.</title>
        <authorList>
            <person name="Wang Y."/>
            <person name="Berthold D.E."/>
            <person name="Hu J."/>
            <person name="Lefler F.W."/>
            <person name="Laughinghouse H.D. IV."/>
        </authorList>
    </citation>
    <scope>NUCLEOTIDE SEQUENCE [LARGE SCALE GENOMIC DNA]</scope>
    <source>
        <strain evidence="2 3">BLCC-M114</strain>
    </source>
</reference>
<proteinExistence type="predicted"/>
<organism evidence="2 3">
    <name type="scientific">Roseofilum capinflatum BLCC-M114</name>
    <dbReference type="NCBI Taxonomy" id="3022440"/>
    <lineage>
        <taxon>Bacteria</taxon>
        <taxon>Bacillati</taxon>
        <taxon>Cyanobacteriota</taxon>
        <taxon>Cyanophyceae</taxon>
        <taxon>Desertifilales</taxon>
        <taxon>Desertifilaceae</taxon>
        <taxon>Roseofilum</taxon>
        <taxon>Roseofilum capinflatum</taxon>
    </lineage>
</organism>
<keyword evidence="1" id="KW-0732">Signal</keyword>
<dbReference type="RefSeq" id="WP_283768308.1">
    <property type="nucleotide sequence ID" value="NZ_JAQOSO010000095.1"/>
</dbReference>
<sequence>MLVRNAQKLCAALALGMTMAIASPLKSVAAPVSYEITWDDLYPNNDVVFSFVGEDFDENGWINFQAGEVQSFELVGLEDLGGGSTDLDVLLFDLSRMDFWVDVSNDRFSLFHDGVLGISELGDNLNEYDNSVVFDPVVAAAELPSPEPADLPQVIGTESVAAELPSPEPADLPQVIETESVATEMVSVPEPSLIVGFIALGGFMLGSRKKAKA</sequence>